<dbReference type="KEGG" id="dli:dnl_55830"/>
<evidence type="ECO:0000313" key="1">
    <source>
        <dbReference type="EMBL" id="QTA83187.1"/>
    </source>
</evidence>
<dbReference type="AlphaFoldDB" id="A0A975GJ96"/>
<gene>
    <name evidence="1" type="ORF">dnl_55830</name>
</gene>
<reference evidence="1" key="1">
    <citation type="journal article" date="2021" name="Microb. Physiol.">
        <title>Proteogenomic Insights into the Physiology of Marine, Sulfate-Reducing, Filamentous Desulfonema limicola and Desulfonema magnum.</title>
        <authorList>
            <person name="Schnaars V."/>
            <person name="Wohlbrand L."/>
            <person name="Scheve S."/>
            <person name="Hinrichs C."/>
            <person name="Reinhardt R."/>
            <person name="Rabus R."/>
        </authorList>
    </citation>
    <scope>NUCLEOTIDE SEQUENCE</scope>
    <source>
        <strain evidence="1">5ac10</strain>
    </source>
</reference>
<accession>A0A975GJ96</accession>
<evidence type="ECO:0000313" key="2">
    <source>
        <dbReference type="Proteomes" id="UP000663720"/>
    </source>
</evidence>
<keyword evidence="2" id="KW-1185">Reference proteome</keyword>
<dbReference type="EMBL" id="CP061799">
    <property type="protein sequence ID" value="QTA83187.1"/>
    <property type="molecule type" value="Genomic_DNA"/>
</dbReference>
<name>A0A975GJ96_9BACT</name>
<dbReference type="PANTHER" id="PTHR36454:SF1">
    <property type="entry name" value="DUF1015 DOMAIN-CONTAINING PROTEIN"/>
    <property type="match status" value="1"/>
</dbReference>
<dbReference type="Pfam" id="PF06245">
    <property type="entry name" value="DUF1015"/>
    <property type="match status" value="1"/>
</dbReference>
<dbReference type="InterPro" id="IPR008323">
    <property type="entry name" value="UCP033563"/>
</dbReference>
<dbReference type="Proteomes" id="UP000663720">
    <property type="component" value="Chromosome"/>
</dbReference>
<sequence>MAEIVPFKGIMYNPEKIKSLADVTAPPYDVISPEEQEMYHKKHDQNIIRLILGKIFETDTQQDNRYTRAAEWCKQWHKQDILVKDIDDAFYFTSIEFMASGRIMTRYGLTACVKIEPFEKGIILPHEKTFSRVKSERLELMKAAHMNFSPIFALYSDPDNILETLKKEVQGKIPDSDFTDMAGHRQVLWRITKPDVHQYIKEKMKSETLFIADGHHRYETALNYRNWLAETIPDFSPDHPGNYVMMYLSSMQDPGMLIFPAHRLLKNIDPDIIDSFISKAEQYFDLSVIPFKEHESDRIPDDFMSGLQAGNDSKTIGVFLKNSFNLYLLALKPNVMDKLFAQELPQALRELDVTVLTRLIFMEILGFDQARLDNEKLISYTTIPQEAVKKVLNNECDMAFILNPTKIEQVQNIARQGLIMPRKSTYFYPKVITGQVLNPLKP</sequence>
<dbReference type="PANTHER" id="PTHR36454">
    <property type="entry name" value="LMO2823 PROTEIN"/>
    <property type="match status" value="1"/>
</dbReference>
<organism evidence="1 2">
    <name type="scientific">Desulfonema limicola</name>
    <dbReference type="NCBI Taxonomy" id="45656"/>
    <lineage>
        <taxon>Bacteria</taxon>
        <taxon>Pseudomonadati</taxon>
        <taxon>Thermodesulfobacteriota</taxon>
        <taxon>Desulfobacteria</taxon>
        <taxon>Desulfobacterales</taxon>
        <taxon>Desulfococcaceae</taxon>
        <taxon>Desulfonema</taxon>
    </lineage>
</organism>
<proteinExistence type="predicted"/>
<dbReference type="RefSeq" id="WP_207689001.1">
    <property type="nucleotide sequence ID" value="NZ_CP061799.1"/>
</dbReference>
<dbReference type="PIRSF" id="PIRSF033563">
    <property type="entry name" value="UCP033563"/>
    <property type="match status" value="1"/>
</dbReference>
<protein>
    <submittedName>
        <fullName evidence="1">DUF1015</fullName>
    </submittedName>
</protein>